<proteinExistence type="predicted"/>
<dbReference type="Proteomes" id="UP001589628">
    <property type="component" value="Unassembled WGS sequence"/>
</dbReference>
<dbReference type="EMBL" id="JBHLZN010000001">
    <property type="protein sequence ID" value="MFB9885625.1"/>
    <property type="molecule type" value="Genomic_DNA"/>
</dbReference>
<gene>
    <name evidence="1" type="ORF">ACFFLH_04295</name>
</gene>
<name>A0ABV5Z8P4_9GAMM</name>
<protein>
    <submittedName>
        <fullName evidence="1">DUF2066 domain-containing protein</fullName>
    </submittedName>
</protein>
<evidence type="ECO:0000313" key="2">
    <source>
        <dbReference type="Proteomes" id="UP001589628"/>
    </source>
</evidence>
<dbReference type="Pfam" id="PF09839">
    <property type="entry name" value="DUF2066"/>
    <property type="match status" value="1"/>
</dbReference>
<organism evidence="1 2">
    <name type="scientific">Balneatrix alpica</name>
    <dbReference type="NCBI Taxonomy" id="75684"/>
    <lineage>
        <taxon>Bacteria</taxon>
        <taxon>Pseudomonadati</taxon>
        <taxon>Pseudomonadota</taxon>
        <taxon>Gammaproteobacteria</taxon>
        <taxon>Oceanospirillales</taxon>
        <taxon>Balneatrichaceae</taxon>
        <taxon>Balneatrix</taxon>
    </lineage>
</organism>
<accession>A0ABV5Z8P4</accession>
<evidence type="ECO:0000313" key="1">
    <source>
        <dbReference type="EMBL" id="MFB9885625.1"/>
    </source>
</evidence>
<sequence length="344" mass="38820">MKVQRYASVMLLLCLLWSGLPVQAVTLGELYHARIEVAEQTEATRQASIQAGLQQVLLKVLGRQALLRNDNIQTALERPENYLLTYHYQNAPAGFELVLEFDANAILTLLKQAGLAAWGDNRPAVLLWLAVEEEGARMLVGEHPLSIAMQQAARDRGVPLYRPLLDLQDELALDEAAVWGFFAQPIQAASERYRADQVLVGRVYQQDTQWHSQWQLLDAQGRKVSFSSEQPQLEQIGTDVIAQLAEHLAGNYGVYQATSGEHLALEVAGMRSFTDWQQLERFLQSLSIIESYQLEWLVGDSVRVKINTRGDLSQLEQALALERRLQQTSGSNPQVLRYFWQVQP</sequence>
<dbReference type="InterPro" id="IPR018642">
    <property type="entry name" value="DUF2066"/>
</dbReference>
<keyword evidence="2" id="KW-1185">Reference proteome</keyword>
<dbReference type="RefSeq" id="WP_027313712.1">
    <property type="nucleotide sequence ID" value="NZ_JBHLZN010000001.1"/>
</dbReference>
<comment type="caution">
    <text evidence="1">The sequence shown here is derived from an EMBL/GenBank/DDBJ whole genome shotgun (WGS) entry which is preliminary data.</text>
</comment>
<reference evidence="1 2" key="1">
    <citation type="submission" date="2024-09" db="EMBL/GenBank/DDBJ databases">
        <authorList>
            <person name="Sun Q."/>
            <person name="Mori K."/>
        </authorList>
    </citation>
    <scope>NUCLEOTIDE SEQUENCE [LARGE SCALE GENOMIC DNA]</scope>
    <source>
        <strain evidence="1 2">ATCC 51285</strain>
    </source>
</reference>